<feature type="domain" description="CheW-like" evidence="1">
    <location>
        <begin position="19"/>
        <end position="159"/>
    </location>
</feature>
<dbReference type="GO" id="GO:0007165">
    <property type="term" value="P:signal transduction"/>
    <property type="evidence" value="ECO:0007669"/>
    <property type="project" value="InterPro"/>
</dbReference>
<dbReference type="PROSITE" id="PS50851">
    <property type="entry name" value="CHEW"/>
    <property type="match status" value="1"/>
</dbReference>
<dbReference type="GO" id="GO:0005829">
    <property type="term" value="C:cytosol"/>
    <property type="evidence" value="ECO:0007669"/>
    <property type="project" value="TreeGrafter"/>
</dbReference>
<reference evidence="2" key="1">
    <citation type="submission" date="2016-10" db="EMBL/GenBank/DDBJ databases">
        <title>Sequence of Gallionella enrichment culture.</title>
        <authorList>
            <person name="Poehlein A."/>
            <person name="Muehling M."/>
            <person name="Daniel R."/>
        </authorList>
    </citation>
    <scope>NUCLEOTIDE SEQUENCE</scope>
</reference>
<dbReference type="Gene3D" id="2.30.30.40">
    <property type="entry name" value="SH3 Domains"/>
    <property type="match status" value="1"/>
</dbReference>
<dbReference type="PANTHER" id="PTHR22617:SF23">
    <property type="entry name" value="CHEMOTAXIS PROTEIN CHEW"/>
    <property type="match status" value="1"/>
</dbReference>
<dbReference type="InterPro" id="IPR036061">
    <property type="entry name" value="CheW-like_dom_sf"/>
</dbReference>
<sequence length="164" mass="18213">MTSETAMETATKDSREQEMRQFISFTIGAEEYGVDIMEIREIKGWTPATPLPNVPRHIRGVINLRGAVVPVFDLRMRFSGIMTEPSAHHVVMVVSMKERIMGVLVDAVADILTVAVTDVQPLPEFEHRNDAQFLSGLVNMDGRMVALLDLETLLLTDTMAQTAA</sequence>
<dbReference type="PANTHER" id="PTHR22617">
    <property type="entry name" value="CHEMOTAXIS SENSOR HISTIDINE KINASE-RELATED"/>
    <property type="match status" value="1"/>
</dbReference>
<dbReference type="Gene3D" id="2.40.50.180">
    <property type="entry name" value="CheA-289, Domain 4"/>
    <property type="match status" value="1"/>
</dbReference>
<evidence type="ECO:0000313" key="2">
    <source>
        <dbReference type="EMBL" id="OIR00344.1"/>
    </source>
</evidence>
<dbReference type="InterPro" id="IPR002545">
    <property type="entry name" value="CheW-lke_dom"/>
</dbReference>
<evidence type="ECO:0000259" key="1">
    <source>
        <dbReference type="PROSITE" id="PS50851"/>
    </source>
</evidence>
<proteinExistence type="predicted"/>
<dbReference type="GO" id="GO:0006935">
    <property type="term" value="P:chemotaxis"/>
    <property type="evidence" value="ECO:0007669"/>
    <property type="project" value="InterPro"/>
</dbReference>
<name>A0A1J5S8F6_9ZZZZ</name>
<organism evidence="2">
    <name type="scientific">mine drainage metagenome</name>
    <dbReference type="NCBI Taxonomy" id="410659"/>
    <lineage>
        <taxon>unclassified sequences</taxon>
        <taxon>metagenomes</taxon>
        <taxon>ecological metagenomes</taxon>
    </lineage>
</organism>
<protein>
    <submittedName>
        <fullName evidence="2">Chemotaxis protein CheW</fullName>
    </submittedName>
</protein>
<dbReference type="EMBL" id="MLJW01000096">
    <property type="protein sequence ID" value="OIR00344.1"/>
    <property type="molecule type" value="Genomic_DNA"/>
</dbReference>
<dbReference type="CDD" id="cd00732">
    <property type="entry name" value="CheW"/>
    <property type="match status" value="1"/>
</dbReference>
<comment type="caution">
    <text evidence="2">The sequence shown here is derived from an EMBL/GenBank/DDBJ whole genome shotgun (WGS) entry which is preliminary data.</text>
</comment>
<gene>
    <name evidence="2" type="primary">cheW_10</name>
    <name evidence="2" type="ORF">GALL_175970</name>
</gene>
<dbReference type="SMART" id="SM00260">
    <property type="entry name" value="CheW"/>
    <property type="match status" value="1"/>
</dbReference>
<accession>A0A1J5S8F6</accession>
<dbReference type="InterPro" id="IPR039315">
    <property type="entry name" value="CheW"/>
</dbReference>
<dbReference type="SUPFAM" id="SSF50341">
    <property type="entry name" value="CheW-like"/>
    <property type="match status" value="1"/>
</dbReference>
<dbReference type="AlphaFoldDB" id="A0A1J5S8F6"/>
<dbReference type="Pfam" id="PF01584">
    <property type="entry name" value="CheW"/>
    <property type="match status" value="1"/>
</dbReference>